<dbReference type="InterPro" id="IPR036156">
    <property type="entry name" value="Beta-gal/glucu_dom_sf"/>
</dbReference>
<dbReference type="Pfam" id="PF00703">
    <property type="entry name" value="Glyco_hydro_2"/>
    <property type="match status" value="1"/>
</dbReference>
<feature type="region of interest" description="Disordered" evidence="4">
    <location>
        <begin position="672"/>
        <end position="693"/>
    </location>
</feature>
<evidence type="ECO:0000256" key="1">
    <source>
        <dbReference type="ARBA" id="ARBA00007401"/>
    </source>
</evidence>
<evidence type="ECO:0000256" key="3">
    <source>
        <dbReference type="ARBA" id="ARBA00023295"/>
    </source>
</evidence>
<dbReference type="InterPro" id="IPR017853">
    <property type="entry name" value="GH"/>
</dbReference>
<dbReference type="STRING" id="113226.A0A139IQ31"/>
<dbReference type="PANTHER" id="PTHR42732:SF2">
    <property type="entry name" value="BETA-MANNOSIDASE"/>
    <property type="match status" value="1"/>
</dbReference>
<dbReference type="InterPro" id="IPR006104">
    <property type="entry name" value="Glyco_hydro_2_N"/>
</dbReference>
<feature type="signal peptide" evidence="5">
    <location>
        <begin position="1"/>
        <end position="18"/>
    </location>
</feature>
<organism evidence="9 10">
    <name type="scientific">Pseudocercospora musae</name>
    <dbReference type="NCBI Taxonomy" id="113226"/>
    <lineage>
        <taxon>Eukaryota</taxon>
        <taxon>Fungi</taxon>
        <taxon>Dikarya</taxon>
        <taxon>Ascomycota</taxon>
        <taxon>Pezizomycotina</taxon>
        <taxon>Dothideomycetes</taxon>
        <taxon>Dothideomycetidae</taxon>
        <taxon>Mycosphaerellales</taxon>
        <taxon>Mycosphaerellaceae</taxon>
        <taxon>Pseudocercospora</taxon>
    </lineage>
</organism>
<evidence type="ECO:0000256" key="5">
    <source>
        <dbReference type="SAM" id="SignalP"/>
    </source>
</evidence>
<keyword evidence="10" id="KW-1185">Reference proteome</keyword>
<feature type="domain" description="Glycoside hydrolase family 2 catalytic" evidence="7">
    <location>
        <begin position="365"/>
        <end position="496"/>
    </location>
</feature>
<dbReference type="SUPFAM" id="SSF49303">
    <property type="entry name" value="beta-Galactosidase/glucuronidase domain"/>
    <property type="match status" value="1"/>
</dbReference>
<dbReference type="Gene3D" id="2.60.40.10">
    <property type="entry name" value="Immunoglobulins"/>
    <property type="match status" value="1"/>
</dbReference>
<dbReference type="GO" id="GO:0004553">
    <property type="term" value="F:hydrolase activity, hydrolyzing O-glycosyl compounds"/>
    <property type="evidence" value="ECO:0007669"/>
    <property type="project" value="InterPro"/>
</dbReference>
<dbReference type="InterPro" id="IPR013783">
    <property type="entry name" value="Ig-like_fold"/>
</dbReference>
<dbReference type="EMBL" id="LFZO01000028">
    <property type="protein sequence ID" value="KXT16907.1"/>
    <property type="molecule type" value="Genomic_DNA"/>
</dbReference>
<dbReference type="Pfam" id="PF02837">
    <property type="entry name" value="Glyco_hydro_2_N"/>
    <property type="match status" value="1"/>
</dbReference>
<dbReference type="InterPro" id="IPR008979">
    <property type="entry name" value="Galactose-bd-like_sf"/>
</dbReference>
<evidence type="ECO:0000259" key="6">
    <source>
        <dbReference type="Pfam" id="PF00703"/>
    </source>
</evidence>
<dbReference type="OrthoDB" id="408320at2759"/>
<keyword evidence="2" id="KW-0378">Hydrolase</keyword>
<feature type="domain" description="Glycosyl hydrolases family 2 sugar binding" evidence="8">
    <location>
        <begin position="114"/>
        <end position="185"/>
    </location>
</feature>
<dbReference type="Gene3D" id="3.20.20.80">
    <property type="entry name" value="Glycosidases"/>
    <property type="match status" value="1"/>
</dbReference>
<evidence type="ECO:0000313" key="9">
    <source>
        <dbReference type="EMBL" id="KXT16907.1"/>
    </source>
</evidence>
<dbReference type="Gene3D" id="2.60.120.260">
    <property type="entry name" value="Galactose-binding domain-like"/>
    <property type="match status" value="1"/>
</dbReference>
<name>A0A139IQ31_9PEZI</name>
<evidence type="ECO:0000313" key="10">
    <source>
        <dbReference type="Proteomes" id="UP000073492"/>
    </source>
</evidence>
<feature type="chain" id="PRO_5007297607" evidence="5">
    <location>
        <begin position="19"/>
        <end position="693"/>
    </location>
</feature>
<gene>
    <name evidence="9" type="ORF">AC579_4758</name>
</gene>
<proteinExistence type="inferred from homology"/>
<keyword evidence="5" id="KW-0732">Signal</keyword>
<accession>A0A139IQ31</accession>
<dbReference type="InterPro" id="IPR006103">
    <property type="entry name" value="Glyco_hydro_2_cat"/>
</dbReference>
<dbReference type="PANTHER" id="PTHR42732">
    <property type="entry name" value="BETA-GALACTOSIDASE"/>
    <property type="match status" value="1"/>
</dbReference>
<dbReference type="Pfam" id="PF02836">
    <property type="entry name" value="Glyco_hydro_2_C"/>
    <property type="match status" value="1"/>
</dbReference>
<dbReference type="SUPFAM" id="SSF49785">
    <property type="entry name" value="Galactose-binding domain-like"/>
    <property type="match status" value="1"/>
</dbReference>
<dbReference type="AlphaFoldDB" id="A0A139IQ31"/>
<dbReference type="SUPFAM" id="SSF51445">
    <property type="entry name" value="(Trans)glycosidases"/>
    <property type="match status" value="1"/>
</dbReference>
<protein>
    <submittedName>
        <fullName evidence="9">Uncharacterized protein</fullName>
    </submittedName>
</protein>
<dbReference type="Proteomes" id="UP000073492">
    <property type="component" value="Unassembled WGS sequence"/>
</dbReference>
<comment type="similarity">
    <text evidence="1">Belongs to the glycosyl hydrolase 2 family.</text>
</comment>
<evidence type="ECO:0000256" key="4">
    <source>
        <dbReference type="SAM" id="MobiDB-lite"/>
    </source>
</evidence>
<dbReference type="InterPro" id="IPR051913">
    <property type="entry name" value="GH2_Domain-Containing"/>
</dbReference>
<evidence type="ECO:0000256" key="2">
    <source>
        <dbReference type="ARBA" id="ARBA00022801"/>
    </source>
</evidence>
<dbReference type="GO" id="GO:0005975">
    <property type="term" value="P:carbohydrate metabolic process"/>
    <property type="evidence" value="ECO:0007669"/>
    <property type="project" value="InterPro"/>
</dbReference>
<evidence type="ECO:0000259" key="7">
    <source>
        <dbReference type="Pfam" id="PF02836"/>
    </source>
</evidence>
<feature type="domain" description="Glycoside hydrolase family 2 immunoglobulin-like beta-sandwich" evidence="6">
    <location>
        <begin position="225"/>
        <end position="323"/>
    </location>
</feature>
<dbReference type="InterPro" id="IPR006102">
    <property type="entry name" value="Ig-like_GH2"/>
</dbReference>
<keyword evidence="3" id="KW-0326">Glycosidase</keyword>
<sequence length="693" mass="76724">MLLFTLLSSALLAHLALAASLNKRQATPYAVQTPPLDTDWTYKVGTNPWPEHPRPKLKREQWQSLNGIWTYSNASSLDAVNSPPVNQTLSREVLVPFCLESGLSGIQGVDVYYSWYRTTFTLPSNWTGTRTLLNFDAVDYEATVFINGKNATFNRGGYFAFSVDVTEYLNSDGTNELLVFVHDPTDLDPYVIPIGKQTLNPSHIFYRPCSGIWQSVWLESTPANYIRDLNINGDADGNLNITVGAGSSATAQVEVQVCERSAADVASSGGNIDSACTSGSGSAGSPFTVKVDSPKLWSPGSPTLYDVTLKLGDDEVSSYTGFRTIGRADVQGVQRIMLNGESIFTFGTLDQGYWPDGLYTPPTYEAMTYDIKTLKKIGYNMLRKHIKVESPLFYAACDEIGILVMQDMPALRPSQSRTLSNCTVEAILPDQAQQDEFQRQLEVLVTQFRSYTSIFAWVIYNEGWGQLTSPYYPEFGLTDVVRQLDPTRLVNSVTGWYDHGAGDFSDNHHYANPQCGTPWYSINSSPFDASRIGFQGEFGGTGNNVSADHLWKVQEAVDSINSTYEIDLTVEIWNYRGHFLLNELLSQVELYSCAGGVWTQTTDVEGEVNGMLTYDRRVLRPNLEQWNADIQALYDASAKRSNATAPVFSQTTEYTSVATPWQPHYYDTHSWTPAGPARTTGGGGVPGGWPPKM</sequence>
<comment type="caution">
    <text evidence="9">The sequence shown here is derived from an EMBL/GenBank/DDBJ whole genome shotgun (WGS) entry which is preliminary data.</text>
</comment>
<reference evidence="9 10" key="1">
    <citation type="submission" date="2015-07" db="EMBL/GenBank/DDBJ databases">
        <title>Comparative genomics of the Sigatoka disease complex on banana suggests a link between parallel evolutionary changes in Pseudocercospora fijiensis and Pseudocercospora eumusae and increased virulence on the banana host.</title>
        <authorList>
            <person name="Chang T.-C."/>
            <person name="Salvucci A."/>
            <person name="Crous P.W."/>
            <person name="Stergiopoulos I."/>
        </authorList>
    </citation>
    <scope>NUCLEOTIDE SEQUENCE [LARGE SCALE GENOMIC DNA]</scope>
    <source>
        <strain evidence="9 10">CBS 116634</strain>
    </source>
</reference>
<evidence type="ECO:0000259" key="8">
    <source>
        <dbReference type="Pfam" id="PF02837"/>
    </source>
</evidence>